<evidence type="ECO:0008006" key="5">
    <source>
        <dbReference type="Google" id="ProtNLM"/>
    </source>
</evidence>
<sequence length="184" mass="21075">MDLPHEVENVMEEMRDLVVKSSVFEFRSVIYAYGRLGLFDDMKRCVVQMEIEGFKLDTVCSNMVLSSFGAHGELPEMVLWLQRMKSSGVSFSIRTYNSVLNSCPTIMTMLQELKTVPISIQEPMENLRGDEGLLVQELIGSSVLEKAMEWSSLEGKLDLHGMHFGLTCLIMLQWAEKLRLRFRD</sequence>
<dbReference type="EMBL" id="SDRB02004821">
    <property type="protein sequence ID" value="THG15296.1"/>
    <property type="molecule type" value="Genomic_DNA"/>
</dbReference>
<evidence type="ECO:0000313" key="3">
    <source>
        <dbReference type="EMBL" id="THG15296.1"/>
    </source>
</evidence>
<reference evidence="3 4" key="1">
    <citation type="journal article" date="2018" name="Proc. Natl. Acad. Sci. U.S.A.">
        <title>Draft genome sequence of Camellia sinensis var. sinensis provides insights into the evolution of the tea genome and tea quality.</title>
        <authorList>
            <person name="Wei C."/>
            <person name="Yang H."/>
            <person name="Wang S."/>
            <person name="Zhao J."/>
            <person name="Liu C."/>
            <person name="Gao L."/>
            <person name="Xia E."/>
            <person name="Lu Y."/>
            <person name="Tai Y."/>
            <person name="She G."/>
            <person name="Sun J."/>
            <person name="Cao H."/>
            <person name="Tong W."/>
            <person name="Gao Q."/>
            <person name="Li Y."/>
            <person name="Deng W."/>
            <person name="Jiang X."/>
            <person name="Wang W."/>
            <person name="Chen Q."/>
            <person name="Zhang S."/>
            <person name="Li H."/>
            <person name="Wu J."/>
            <person name="Wang P."/>
            <person name="Li P."/>
            <person name="Shi C."/>
            <person name="Zheng F."/>
            <person name="Jian J."/>
            <person name="Huang B."/>
            <person name="Shan D."/>
            <person name="Shi M."/>
            <person name="Fang C."/>
            <person name="Yue Y."/>
            <person name="Li F."/>
            <person name="Li D."/>
            <person name="Wei S."/>
            <person name="Han B."/>
            <person name="Jiang C."/>
            <person name="Yin Y."/>
            <person name="Xia T."/>
            <person name="Zhang Z."/>
            <person name="Bennetzen J.L."/>
            <person name="Zhao S."/>
            <person name="Wan X."/>
        </authorList>
    </citation>
    <scope>NUCLEOTIDE SEQUENCE [LARGE SCALE GENOMIC DNA]</scope>
    <source>
        <strain evidence="4">cv. Shuchazao</strain>
        <tissue evidence="3">Leaf</tissue>
    </source>
</reference>
<dbReference type="Proteomes" id="UP000306102">
    <property type="component" value="Unassembled WGS sequence"/>
</dbReference>
<dbReference type="InterPro" id="IPR011990">
    <property type="entry name" value="TPR-like_helical_dom_sf"/>
</dbReference>
<dbReference type="AlphaFoldDB" id="A0A4S4EHH3"/>
<gene>
    <name evidence="3" type="ORF">TEA_010454</name>
</gene>
<evidence type="ECO:0000256" key="1">
    <source>
        <dbReference type="ARBA" id="ARBA00007626"/>
    </source>
</evidence>
<name>A0A4S4EHH3_CAMSN</name>
<dbReference type="Gene3D" id="1.25.40.10">
    <property type="entry name" value="Tetratricopeptide repeat domain"/>
    <property type="match status" value="1"/>
</dbReference>
<accession>A0A4S4EHH3</accession>
<dbReference type="STRING" id="542762.A0A4S4EHH3"/>
<proteinExistence type="inferred from homology"/>
<dbReference type="NCBIfam" id="TIGR00756">
    <property type="entry name" value="PPR"/>
    <property type="match status" value="1"/>
</dbReference>
<comment type="similarity">
    <text evidence="1">Belongs to the PPR family. P subfamily.</text>
</comment>
<organism evidence="3 4">
    <name type="scientific">Camellia sinensis var. sinensis</name>
    <name type="common">China tea</name>
    <dbReference type="NCBI Taxonomy" id="542762"/>
    <lineage>
        <taxon>Eukaryota</taxon>
        <taxon>Viridiplantae</taxon>
        <taxon>Streptophyta</taxon>
        <taxon>Embryophyta</taxon>
        <taxon>Tracheophyta</taxon>
        <taxon>Spermatophyta</taxon>
        <taxon>Magnoliopsida</taxon>
        <taxon>eudicotyledons</taxon>
        <taxon>Gunneridae</taxon>
        <taxon>Pentapetalae</taxon>
        <taxon>asterids</taxon>
        <taxon>Ericales</taxon>
        <taxon>Theaceae</taxon>
        <taxon>Camellia</taxon>
    </lineage>
</organism>
<dbReference type="PANTHER" id="PTHR47447:SF15">
    <property type="entry name" value="OS02G0120000 PROTEIN"/>
    <property type="match status" value="1"/>
</dbReference>
<evidence type="ECO:0000313" key="4">
    <source>
        <dbReference type="Proteomes" id="UP000306102"/>
    </source>
</evidence>
<protein>
    <recommendedName>
        <fullName evidence="5">Pentatricopeptide repeat-containing protein</fullName>
    </recommendedName>
</protein>
<keyword evidence="4" id="KW-1185">Reference proteome</keyword>
<dbReference type="PANTHER" id="PTHR47447">
    <property type="entry name" value="OS03G0856100 PROTEIN"/>
    <property type="match status" value="1"/>
</dbReference>
<keyword evidence="2" id="KW-0677">Repeat</keyword>
<dbReference type="Pfam" id="PF01535">
    <property type="entry name" value="PPR"/>
    <property type="match status" value="2"/>
</dbReference>
<evidence type="ECO:0000256" key="2">
    <source>
        <dbReference type="ARBA" id="ARBA00022737"/>
    </source>
</evidence>
<dbReference type="InterPro" id="IPR002885">
    <property type="entry name" value="PPR_rpt"/>
</dbReference>
<comment type="caution">
    <text evidence="3">The sequence shown here is derived from an EMBL/GenBank/DDBJ whole genome shotgun (WGS) entry which is preliminary data.</text>
</comment>